<dbReference type="AlphaFoldDB" id="A0A504YYG1"/>
<dbReference type="OrthoDB" id="6286683at2759"/>
<accession>A0A504YYG1</accession>
<evidence type="ECO:0000256" key="1">
    <source>
        <dbReference type="SAM" id="MobiDB-lite"/>
    </source>
</evidence>
<feature type="compositionally biased region" description="Polar residues" evidence="1">
    <location>
        <begin position="648"/>
        <end position="661"/>
    </location>
</feature>
<feature type="region of interest" description="Disordered" evidence="1">
    <location>
        <begin position="648"/>
        <end position="674"/>
    </location>
</feature>
<organism evidence="3 4">
    <name type="scientific">Fasciola gigantica</name>
    <name type="common">Giant liver fluke</name>
    <dbReference type="NCBI Taxonomy" id="46835"/>
    <lineage>
        <taxon>Eukaryota</taxon>
        <taxon>Metazoa</taxon>
        <taxon>Spiralia</taxon>
        <taxon>Lophotrochozoa</taxon>
        <taxon>Platyhelminthes</taxon>
        <taxon>Trematoda</taxon>
        <taxon>Digenea</taxon>
        <taxon>Plagiorchiida</taxon>
        <taxon>Echinostomata</taxon>
        <taxon>Echinostomatoidea</taxon>
        <taxon>Fasciolidae</taxon>
        <taxon>Fasciola</taxon>
    </lineage>
</organism>
<keyword evidence="2" id="KW-1133">Transmembrane helix</keyword>
<dbReference type="EMBL" id="SUNJ01001789">
    <property type="protein sequence ID" value="TPP66463.1"/>
    <property type="molecule type" value="Genomic_DNA"/>
</dbReference>
<sequence>DAQFLTITFALQCSRSVSLAEVSCFRSHLEVCYRPPTLPPYNRLSNDLASQKAFAFVTDARPNLVFDDTCVLTPTTKHPFSLSAGLSPKLNESLKEDTLWCLVLDWRNDPGRQPCAVKVTEYMSGHLYSGYLAIVTNAEYQSPMRSMLFQFTCKTNNEIPQQVPGQVFERAWISENHDIENSWSKVDIALELVNQTGQSIETAFEYTPIRLRAQLHDQSGRNSILMTLMAHRILPTIRTVACQREQHVICRARKEPNNYLSRTYSQGSHHNEQSKYHALHMEACYASQASVEDQDMGASLEYPVVIKGRLTVLGVPSLTQAAFAEQHAQKITELPNWENLIRINLWAQIQTRGGMSTMARRRIQVGDQRISPTEFISQPVLCGSRQGETLSPRTTFQPPNLRFVTRTVHLNVLQLVTAAHEPAQTKAKDEQCTSFICTTGLHTLLLVGLVGLLTCVMGIVGLMLARRYQLRYDRTSYNHHNQYIAPKPLTAQTYRQPTAQPDLLTNSTTVSKLRSPCASGTPGNLVPTPGDANWWLTLHAYTNAQLTDTLPLPDPRSERNRNHTPTFLSLPRCSCSEIGGHLVSTNVGAGSRIPVAYAPSSPVRLTSFHSDDQGRKSEQPLLFTPACDSSTSSLKGAAYLQLTEPDQLRNSAGRSTPSEITWTPWPGNGNTSDECSSVPMKEYPCLMMARSVPPGGESSSAYSTFDGHDACART</sequence>
<keyword evidence="2" id="KW-0472">Membrane</keyword>
<feature type="non-terminal residue" evidence="3">
    <location>
        <position position="1"/>
    </location>
</feature>
<evidence type="ECO:0000313" key="4">
    <source>
        <dbReference type="Proteomes" id="UP000316759"/>
    </source>
</evidence>
<dbReference type="STRING" id="46835.A0A504YYG1"/>
<gene>
    <name evidence="3" type="ORF">FGIG_01804</name>
</gene>
<evidence type="ECO:0000313" key="3">
    <source>
        <dbReference type="EMBL" id="TPP66463.1"/>
    </source>
</evidence>
<protein>
    <submittedName>
        <fullName evidence="3">Uncharacterized protein</fullName>
    </submittedName>
</protein>
<proteinExistence type="predicted"/>
<keyword evidence="2" id="KW-0812">Transmembrane</keyword>
<dbReference type="Proteomes" id="UP000316759">
    <property type="component" value="Unassembled WGS sequence"/>
</dbReference>
<name>A0A504YYG1_FASGI</name>
<reference evidence="3 4" key="1">
    <citation type="submission" date="2019-04" db="EMBL/GenBank/DDBJ databases">
        <title>Annotation for the trematode Fasciola gigantica.</title>
        <authorList>
            <person name="Choi Y.-J."/>
        </authorList>
    </citation>
    <scope>NUCLEOTIDE SEQUENCE [LARGE SCALE GENOMIC DNA]</scope>
    <source>
        <strain evidence="3">Uganda_cow_1</strain>
    </source>
</reference>
<feature type="transmembrane region" description="Helical" evidence="2">
    <location>
        <begin position="441"/>
        <end position="465"/>
    </location>
</feature>
<keyword evidence="4" id="KW-1185">Reference proteome</keyword>
<comment type="caution">
    <text evidence="3">The sequence shown here is derived from an EMBL/GenBank/DDBJ whole genome shotgun (WGS) entry which is preliminary data.</text>
</comment>
<evidence type="ECO:0000256" key="2">
    <source>
        <dbReference type="SAM" id="Phobius"/>
    </source>
</evidence>